<dbReference type="EMBL" id="JAVDQK010000031">
    <property type="protein sequence ID" value="MDR6221378.1"/>
    <property type="molecule type" value="Genomic_DNA"/>
</dbReference>
<protein>
    <submittedName>
        <fullName evidence="1">Uncharacterized protein</fullName>
    </submittedName>
</protein>
<organism evidence="1 2">
    <name type="scientific">Deinococcus soli</name>
    <name type="common">ex Cha et al. 2016</name>
    <dbReference type="NCBI Taxonomy" id="1309411"/>
    <lineage>
        <taxon>Bacteria</taxon>
        <taxon>Thermotogati</taxon>
        <taxon>Deinococcota</taxon>
        <taxon>Deinococci</taxon>
        <taxon>Deinococcales</taxon>
        <taxon>Deinococcaceae</taxon>
        <taxon>Deinococcus</taxon>
    </lineage>
</organism>
<accession>A0AAE3XIM2</accession>
<dbReference type="RefSeq" id="WP_309859311.1">
    <property type="nucleotide sequence ID" value="NZ_JAVDQJ010000030.1"/>
</dbReference>
<dbReference type="AlphaFoldDB" id="A0AAE3XIM2"/>
<proteinExistence type="predicted"/>
<reference evidence="1" key="1">
    <citation type="submission" date="2023-07" db="EMBL/GenBank/DDBJ databases">
        <title>Sorghum-associated microbial communities from plants grown in Nebraska, USA.</title>
        <authorList>
            <person name="Schachtman D."/>
        </authorList>
    </citation>
    <scope>NUCLEOTIDE SEQUENCE</scope>
    <source>
        <strain evidence="1">BE330</strain>
    </source>
</reference>
<sequence>MAVQGSGSPLDDLDDVSFLRHVWRDDCAPLVLPGSADATPEVRGILETLGLPVGLGLSPSPERADHSLRIIAELTPPLVEGTKLKIGIVDFLRGELASDLFVDLRSGRVEKAFRRRPASYSRVADSIVDFHFQLLLYREFVTLRAATEEWAGLLLQVLAAFSTTISAPHSPFGNRMFMSLADGFILELDWDEPAQVTRLAAQQRFAVSAADVWRVAPHQLAMLCLYGDLGADARRAVRDVQAARWPDDQAFDSNSSDIVSECLRALRNPADSLNEQWSLLDELVGRRWSHLAREYGLPESV</sequence>
<evidence type="ECO:0000313" key="2">
    <source>
        <dbReference type="Proteomes" id="UP001185331"/>
    </source>
</evidence>
<gene>
    <name evidence="1" type="ORF">J2Y00_005011</name>
</gene>
<comment type="caution">
    <text evidence="1">The sequence shown here is derived from an EMBL/GenBank/DDBJ whole genome shotgun (WGS) entry which is preliminary data.</text>
</comment>
<evidence type="ECO:0000313" key="1">
    <source>
        <dbReference type="EMBL" id="MDR6221378.1"/>
    </source>
</evidence>
<dbReference type="Proteomes" id="UP001185331">
    <property type="component" value="Unassembled WGS sequence"/>
</dbReference>
<name>A0AAE3XIM2_9DEIO</name>